<accession>A0A0L8V4T1</accession>
<protein>
    <submittedName>
        <fullName evidence="1">Uncharacterized protein</fullName>
    </submittedName>
</protein>
<dbReference type="EMBL" id="LGIA01000197">
    <property type="protein sequence ID" value="KOH43187.1"/>
    <property type="molecule type" value="Genomic_DNA"/>
</dbReference>
<name>A0A0L8V4T1_9BACT</name>
<evidence type="ECO:0000313" key="2">
    <source>
        <dbReference type="Proteomes" id="UP000036958"/>
    </source>
</evidence>
<gene>
    <name evidence="1" type="ORF">NC99_40110</name>
</gene>
<evidence type="ECO:0000313" key="1">
    <source>
        <dbReference type="EMBL" id="KOH43187.1"/>
    </source>
</evidence>
<comment type="caution">
    <text evidence="1">The sequence shown here is derived from an EMBL/GenBank/DDBJ whole genome shotgun (WGS) entry which is preliminary data.</text>
</comment>
<organism evidence="1 2">
    <name type="scientific">Sunxiuqinia dokdonensis</name>
    <dbReference type="NCBI Taxonomy" id="1409788"/>
    <lineage>
        <taxon>Bacteria</taxon>
        <taxon>Pseudomonadati</taxon>
        <taxon>Bacteroidota</taxon>
        <taxon>Bacteroidia</taxon>
        <taxon>Marinilabiliales</taxon>
        <taxon>Prolixibacteraceae</taxon>
        <taxon>Sunxiuqinia</taxon>
    </lineage>
</organism>
<sequence length="48" mass="5366">MTLRSVVSGGLLAFSSQSIQDVTNHFKFQNPKSKIQIPKFSNPVPFDE</sequence>
<dbReference type="AlphaFoldDB" id="A0A0L8V4T1"/>
<dbReference type="Proteomes" id="UP000036958">
    <property type="component" value="Unassembled WGS sequence"/>
</dbReference>
<proteinExistence type="predicted"/>
<dbReference type="STRING" id="1409788.NC99_40110"/>
<reference evidence="2" key="1">
    <citation type="submission" date="2015-07" db="EMBL/GenBank/DDBJ databases">
        <title>Genome sequencing of Sunxiuqinia dokdonensis strain SK.</title>
        <authorList>
            <person name="Ahn S."/>
            <person name="Kim B.-C."/>
        </authorList>
    </citation>
    <scope>NUCLEOTIDE SEQUENCE [LARGE SCALE GENOMIC DNA]</scope>
    <source>
        <strain evidence="2">SK</strain>
    </source>
</reference>
<keyword evidence="2" id="KW-1185">Reference proteome</keyword>